<proteinExistence type="predicted"/>
<name>A0A6B8J9B9_STEMA</name>
<protein>
    <submittedName>
        <fullName evidence="1">DUF4304 domain-containing protein</fullName>
    </submittedName>
</protein>
<dbReference type="RefSeq" id="WP_154264034.1">
    <property type="nucleotide sequence ID" value="NZ_CP040438.1"/>
</dbReference>
<sequence length="205" mass="22678">MSAKRGSGRERFFELLESEFFPRLIEEGFVRQGRAFRRIRTPLIHVVECRPDSSGEWCYLEMGAHLAFLPQQGGGEFSSATIDEPGCVFRERLAGDGEIAGGGWAYGASEEESFASARSLGSAWESAGSRFFAAHQNFPDDYQAMLDKTDLEQVRAIELLTFARIAANLQQKEQALALAHLGLERAAPAASSLRAQLRRFIESEG</sequence>
<dbReference type="InterPro" id="IPR025412">
    <property type="entry name" value="DUF4304"/>
</dbReference>
<dbReference type="EMBL" id="JADUNP010000006">
    <property type="protein sequence ID" value="MBH1651470.1"/>
    <property type="molecule type" value="Genomic_DNA"/>
</dbReference>
<accession>A0A6B8J9B9</accession>
<dbReference type="Proteomes" id="UP000625930">
    <property type="component" value="Unassembled WGS sequence"/>
</dbReference>
<organism evidence="1 2">
    <name type="scientific">Stenotrophomonas maltophilia</name>
    <name type="common">Pseudomonas maltophilia</name>
    <name type="synonym">Xanthomonas maltophilia</name>
    <dbReference type="NCBI Taxonomy" id="40324"/>
    <lineage>
        <taxon>Bacteria</taxon>
        <taxon>Pseudomonadati</taxon>
        <taxon>Pseudomonadota</taxon>
        <taxon>Gammaproteobacteria</taxon>
        <taxon>Lysobacterales</taxon>
        <taxon>Lysobacteraceae</taxon>
        <taxon>Stenotrophomonas</taxon>
        <taxon>Stenotrophomonas maltophilia group</taxon>
    </lineage>
</organism>
<gene>
    <name evidence="1" type="ORF">I5U67_04710</name>
</gene>
<evidence type="ECO:0000313" key="2">
    <source>
        <dbReference type="Proteomes" id="UP000625930"/>
    </source>
</evidence>
<dbReference type="Pfam" id="PF14137">
    <property type="entry name" value="DUF4304"/>
    <property type="match status" value="1"/>
</dbReference>
<dbReference type="AlphaFoldDB" id="A0A6B8J9B9"/>
<comment type="caution">
    <text evidence="1">The sequence shown here is derived from an EMBL/GenBank/DDBJ whole genome shotgun (WGS) entry which is preliminary data.</text>
</comment>
<evidence type="ECO:0000313" key="1">
    <source>
        <dbReference type="EMBL" id="MBH1651470.1"/>
    </source>
</evidence>
<reference evidence="1" key="1">
    <citation type="submission" date="2020-11" db="EMBL/GenBank/DDBJ databases">
        <title>Enhanced detection system for hospital associated transmission using whole genome sequencing surveillance.</title>
        <authorList>
            <person name="Harrison L.H."/>
            <person name="Van Tyne D."/>
            <person name="Marsh J.W."/>
            <person name="Griffith M.P."/>
            <person name="Snyder D.J."/>
            <person name="Cooper V.S."/>
            <person name="Mustapha M."/>
        </authorList>
    </citation>
    <scope>NUCLEOTIDE SEQUENCE</scope>
    <source>
        <strain evidence="1">STEN00091</strain>
    </source>
</reference>